<evidence type="ECO:0008006" key="3">
    <source>
        <dbReference type="Google" id="ProtNLM"/>
    </source>
</evidence>
<name>A0A926RYJ4_9BACI</name>
<reference evidence="1" key="1">
    <citation type="submission" date="2020-09" db="EMBL/GenBank/DDBJ databases">
        <title>A novel bacterium of genus Bacillus, isolated from South China Sea.</title>
        <authorList>
            <person name="Huang H."/>
            <person name="Mo K."/>
            <person name="Hu Y."/>
        </authorList>
    </citation>
    <scope>NUCLEOTIDE SEQUENCE</scope>
    <source>
        <strain evidence="1">IB182487</strain>
    </source>
</reference>
<dbReference type="Proteomes" id="UP000626844">
    <property type="component" value="Unassembled WGS sequence"/>
</dbReference>
<dbReference type="AlphaFoldDB" id="A0A926RYJ4"/>
<gene>
    <name evidence="1" type="ORF">IC621_13460</name>
</gene>
<accession>A0A926RYJ4</accession>
<comment type="caution">
    <text evidence="1">The sequence shown here is derived from an EMBL/GenBank/DDBJ whole genome shotgun (WGS) entry which is preliminary data.</text>
</comment>
<proteinExistence type="predicted"/>
<organism evidence="1 2">
    <name type="scientific">Metabacillus arenae</name>
    <dbReference type="NCBI Taxonomy" id="2771434"/>
    <lineage>
        <taxon>Bacteria</taxon>
        <taxon>Bacillati</taxon>
        <taxon>Bacillota</taxon>
        <taxon>Bacilli</taxon>
        <taxon>Bacillales</taxon>
        <taxon>Bacillaceae</taxon>
        <taxon>Metabacillus</taxon>
    </lineage>
</organism>
<evidence type="ECO:0000313" key="2">
    <source>
        <dbReference type="Proteomes" id="UP000626844"/>
    </source>
</evidence>
<protein>
    <recommendedName>
        <fullName evidence="3">RNA polymerase subunit sigma-70</fullName>
    </recommendedName>
</protein>
<evidence type="ECO:0000313" key="1">
    <source>
        <dbReference type="EMBL" id="MBD1381242.1"/>
    </source>
</evidence>
<sequence>MRYSEKGELSTRNNDVFGMDFHDFILKEQQSTPYELTSEFGLSVREVQKIKKHLNRS</sequence>
<dbReference type="EMBL" id="JACXAI010000016">
    <property type="protein sequence ID" value="MBD1381242.1"/>
    <property type="molecule type" value="Genomic_DNA"/>
</dbReference>
<keyword evidence="2" id="KW-1185">Reference proteome</keyword>
<dbReference type="RefSeq" id="WP_191158835.1">
    <property type="nucleotide sequence ID" value="NZ_JACXAI010000016.1"/>
</dbReference>